<evidence type="ECO:0000256" key="1">
    <source>
        <dbReference type="SAM" id="MobiDB-lite"/>
    </source>
</evidence>
<reference evidence="2 3" key="1">
    <citation type="submission" date="2017-08" db="EMBL/GenBank/DDBJ databases">
        <title>Whole Genome Sequence of Sphingobium hydrophobicum C1: Insights into Adaption to the Electronic-waste Contaminated Sediment.</title>
        <authorList>
            <person name="Song D."/>
            <person name="Chen X."/>
            <person name="Xu M."/>
        </authorList>
    </citation>
    <scope>NUCLEOTIDE SEQUENCE [LARGE SCALE GENOMIC DNA]</scope>
    <source>
        <strain evidence="2 3">C1</strain>
    </source>
</reference>
<dbReference type="EMBL" id="CP022745">
    <property type="protein sequence ID" value="ASY45362.1"/>
    <property type="molecule type" value="Genomic_DNA"/>
</dbReference>
<gene>
    <name evidence="2" type="ORF">CJD35_13660</name>
</gene>
<organism evidence="2 3">
    <name type="scientific">Sphingobium xenophagum</name>
    <dbReference type="NCBI Taxonomy" id="121428"/>
    <lineage>
        <taxon>Bacteria</taxon>
        <taxon>Pseudomonadati</taxon>
        <taxon>Pseudomonadota</taxon>
        <taxon>Alphaproteobacteria</taxon>
        <taxon>Sphingomonadales</taxon>
        <taxon>Sphingomonadaceae</taxon>
        <taxon>Sphingobium</taxon>
    </lineage>
</organism>
<evidence type="ECO:0000313" key="3">
    <source>
        <dbReference type="Proteomes" id="UP000217141"/>
    </source>
</evidence>
<feature type="region of interest" description="Disordered" evidence="1">
    <location>
        <begin position="1"/>
        <end position="34"/>
    </location>
</feature>
<feature type="region of interest" description="Disordered" evidence="1">
    <location>
        <begin position="121"/>
        <end position="140"/>
    </location>
</feature>
<evidence type="ECO:0000313" key="2">
    <source>
        <dbReference type="EMBL" id="ASY45362.1"/>
    </source>
</evidence>
<protein>
    <submittedName>
        <fullName evidence="2">Uncharacterized protein</fullName>
    </submittedName>
</protein>
<dbReference type="Proteomes" id="UP000217141">
    <property type="component" value="Chromosome I"/>
</dbReference>
<proteinExistence type="predicted"/>
<dbReference type="AlphaFoldDB" id="A0A249MVP8"/>
<sequence>MVTKKQDDQVPSTEEIQDARKEGVLDRVRESANTQDIDMLKGDEPEHGRFSHVNVDGTNQVEHLTDLGLDGLKSAIDPKKDEPLAEEVIAKLLILERNGKNRTDFVKLMMDRLKIKDVRKELPQAGGPDYTNDVSAVSKL</sequence>
<dbReference type="KEGG" id="shyd:CJD35_13660"/>
<feature type="compositionally biased region" description="Basic and acidic residues" evidence="1">
    <location>
        <begin position="17"/>
        <end position="30"/>
    </location>
</feature>
<dbReference type="RefSeq" id="WP_095687144.1">
    <property type="nucleotide sequence ID" value="NZ_CP022745.1"/>
</dbReference>
<accession>A0A249MVP8</accession>
<name>A0A249MVP8_SPHXE</name>